<dbReference type="EMBL" id="BRYB01006400">
    <property type="protein sequence ID" value="GMI56639.1"/>
    <property type="molecule type" value="Genomic_DNA"/>
</dbReference>
<comment type="caution">
    <text evidence="1">The sequence shown here is derived from an EMBL/GenBank/DDBJ whole genome shotgun (WGS) entry which is preliminary data.</text>
</comment>
<proteinExistence type="predicted"/>
<evidence type="ECO:0008006" key="3">
    <source>
        <dbReference type="Google" id="ProtNLM"/>
    </source>
</evidence>
<name>A0ABQ6NC22_9STRA</name>
<accession>A0ABQ6NC22</accession>
<reference evidence="1 2" key="1">
    <citation type="journal article" date="2023" name="Commun. Biol.">
        <title>Genome analysis of Parmales, the sister group of diatoms, reveals the evolutionary specialization of diatoms from phago-mixotrophs to photoautotrophs.</title>
        <authorList>
            <person name="Ban H."/>
            <person name="Sato S."/>
            <person name="Yoshikawa S."/>
            <person name="Yamada K."/>
            <person name="Nakamura Y."/>
            <person name="Ichinomiya M."/>
            <person name="Sato N."/>
            <person name="Blanc-Mathieu R."/>
            <person name="Endo H."/>
            <person name="Kuwata A."/>
            <person name="Ogata H."/>
        </authorList>
    </citation>
    <scope>NUCLEOTIDE SEQUENCE [LARGE SCALE GENOMIC DNA]</scope>
</reference>
<dbReference type="Proteomes" id="UP001165060">
    <property type="component" value="Unassembled WGS sequence"/>
</dbReference>
<sequence length="118" mass="12000">MFHYGAAKLLPGSSERSSLLTVLGGAAVLSRLSPSGSLLFSPLPPSAPLLPFLSSNPLPHPRLLVLAISAPGRAAARALAPGLFEHSVGTGLRASVVEREGTAGELACELLGGLVRLV</sequence>
<evidence type="ECO:0000313" key="1">
    <source>
        <dbReference type="EMBL" id="GMI56639.1"/>
    </source>
</evidence>
<evidence type="ECO:0000313" key="2">
    <source>
        <dbReference type="Proteomes" id="UP001165060"/>
    </source>
</evidence>
<gene>
    <name evidence="1" type="ORF">TeGR_g14997</name>
</gene>
<protein>
    <recommendedName>
        <fullName evidence="3">Uroporphyrinogen-III synthase</fullName>
    </recommendedName>
</protein>
<keyword evidence="2" id="KW-1185">Reference proteome</keyword>
<organism evidence="1 2">
    <name type="scientific">Tetraparma gracilis</name>
    <dbReference type="NCBI Taxonomy" id="2962635"/>
    <lineage>
        <taxon>Eukaryota</taxon>
        <taxon>Sar</taxon>
        <taxon>Stramenopiles</taxon>
        <taxon>Ochrophyta</taxon>
        <taxon>Bolidophyceae</taxon>
        <taxon>Parmales</taxon>
        <taxon>Triparmaceae</taxon>
        <taxon>Tetraparma</taxon>
    </lineage>
</organism>